<evidence type="ECO:0000313" key="2">
    <source>
        <dbReference type="EMBL" id="KAF9787936.1"/>
    </source>
</evidence>
<keyword evidence="3" id="KW-1185">Reference proteome</keyword>
<evidence type="ECO:0000313" key="3">
    <source>
        <dbReference type="Proteomes" id="UP000736335"/>
    </source>
</evidence>
<sequence>MTNFRKEMSTSPKSRSMAFTVVSAATLAIAGLYYAGLKSKREEQQESIYSTTVLILS</sequence>
<organism evidence="2 3">
    <name type="scientific">Thelephora terrestris</name>
    <dbReference type="NCBI Taxonomy" id="56493"/>
    <lineage>
        <taxon>Eukaryota</taxon>
        <taxon>Fungi</taxon>
        <taxon>Dikarya</taxon>
        <taxon>Basidiomycota</taxon>
        <taxon>Agaricomycotina</taxon>
        <taxon>Agaricomycetes</taxon>
        <taxon>Thelephorales</taxon>
        <taxon>Thelephoraceae</taxon>
        <taxon>Thelephora</taxon>
    </lineage>
</organism>
<dbReference type="AlphaFoldDB" id="A0A9P6HK92"/>
<dbReference type="OrthoDB" id="3241794at2759"/>
<keyword evidence="1" id="KW-0472">Membrane</keyword>
<reference evidence="2" key="1">
    <citation type="journal article" date="2020" name="Nat. Commun.">
        <title>Large-scale genome sequencing of mycorrhizal fungi provides insights into the early evolution of symbiotic traits.</title>
        <authorList>
            <person name="Miyauchi S."/>
            <person name="Kiss E."/>
            <person name="Kuo A."/>
            <person name="Drula E."/>
            <person name="Kohler A."/>
            <person name="Sanchez-Garcia M."/>
            <person name="Morin E."/>
            <person name="Andreopoulos B."/>
            <person name="Barry K.W."/>
            <person name="Bonito G."/>
            <person name="Buee M."/>
            <person name="Carver A."/>
            <person name="Chen C."/>
            <person name="Cichocki N."/>
            <person name="Clum A."/>
            <person name="Culley D."/>
            <person name="Crous P.W."/>
            <person name="Fauchery L."/>
            <person name="Girlanda M."/>
            <person name="Hayes R.D."/>
            <person name="Keri Z."/>
            <person name="LaButti K."/>
            <person name="Lipzen A."/>
            <person name="Lombard V."/>
            <person name="Magnuson J."/>
            <person name="Maillard F."/>
            <person name="Murat C."/>
            <person name="Nolan M."/>
            <person name="Ohm R.A."/>
            <person name="Pangilinan J."/>
            <person name="Pereira M.F."/>
            <person name="Perotto S."/>
            <person name="Peter M."/>
            <person name="Pfister S."/>
            <person name="Riley R."/>
            <person name="Sitrit Y."/>
            <person name="Stielow J.B."/>
            <person name="Szollosi G."/>
            <person name="Zifcakova L."/>
            <person name="Stursova M."/>
            <person name="Spatafora J.W."/>
            <person name="Tedersoo L."/>
            <person name="Vaario L.M."/>
            <person name="Yamada A."/>
            <person name="Yan M."/>
            <person name="Wang P."/>
            <person name="Xu J."/>
            <person name="Bruns T."/>
            <person name="Baldrian P."/>
            <person name="Vilgalys R."/>
            <person name="Dunand C."/>
            <person name="Henrissat B."/>
            <person name="Grigoriev I.V."/>
            <person name="Hibbett D."/>
            <person name="Nagy L.G."/>
            <person name="Martin F.M."/>
        </authorList>
    </citation>
    <scope>NUCLEOTIDE SEQUENCE</scope>
    <source>
        <strain evidence="2">UH-Tt-Lm1</strain>
    </source>
</reference>
<proteinExistence type="predicted"/>
<evidence type="ECO:0000256" key="1">
    <source>
        <dbReference type="SAM" id="Phobius"/>
    </source>
</evidence>
<dbReference type="Proteomes" id="UP000736335">
    <property type="component" value="Unassembled WGS sequence"/>
</dbReference>
<comment type="caution">
    <text evidence="2">The sequence shown here is derived from an EMBL/GenBank/DDBJ whole genome shotgun (WGS) entry which is preliminary data.</text>
</comment>
<name>A0A9P6HK92_9AGAM</name>
<dbReference type="EMBL" id="WIUZ02000004">
    <property type="protein sequence ID" value="KAF9787936.1"/>
    <property type="molecule type" value="Genomic_DNA"/>
</dbReference>
<feature type="transmembrane region" description="Helical" evidence="1">
    <location>
        <begin position="16"/>
        <end position="35"/>
    </location>
</feature>
<keyword evidence="1" id="KW-0812">Transmembrane</keyword>
<gene>
    <name evidence="2" type="ORF">BJ322DRAFT_1046080</name>
</gene>
<protein>
    <submittedName>
        <fullName evidence="2">Uncharacterized protein</fullName>
    </submittedName>
</protein>
<accession>A0A9P6HK92</accession>
<reference evidence="2" key="2">
    <citation type="submission" date="2020-11" db="EMBL/GenBank/DDBJ databases">
        <authorList>
            <consortium name="DOE Joint Genome Institute"/>
            <person name="Kuo A."/>
            <person name="Miyauchi S."/>
            <person name="Kiss E."/>
            <person name="Drula E."/>
            <person name="Kohler A."/>
            <person name="Sanchez-Garcia M."/>
            <person name="Andreopoulos B."/>
            <person name="Barry K.W."/>
            <person name="Bonito G."/>
            <person name="Buee M."/>
            <person name="Carver A."/>
            <person name="Chen C."/>
            <person name="Cichocki N."/>
            <person name="Clum A."/>
            <person name="Culley D."/>
            <person name="Crous P.W."/>
            <person name="Fauchery L."/>
            <person name="Girlanda M."/>
            <person name="Hayes R."/>
            <person name="Keri Z."/>
            <person name="Labutti K."/>
            <person name="Lipzen A."/>
            <person name="Lombard V."/>
            <person name="Magnuson J."/>
            <person name="Maillard F."/>
            <person name="Morin E."/>
            <person name="Murat C."/>
            <person name="Nolan M."/>
            <person name="Ohm R."/>
            <person name="Pangilinan J."/>
            <person name="Pereira M."/>
            <person name="Perotto S."/>
            <person name="Peter M."/>
            <person name="Riley R."/>
            <person name="Sitrit Y."/>
            <person name="Stielow B."/>
            <person name="Szollosi G."/>
            <person name="Zifcakova L."/>
            <person name="Stursova M."/>
            <person name="Spatafora J.W."/>
            <person name="Tedersoo L."/>
            <person name="Vaario L.-M."/>
            <person name="Yamada A."/>
            <person name="Yan M."/>
            <person name="Wang P."/>
            <person name="Xu J."/>
            <person name="Bruns T."/>
            <person name="Baldrian P."/>
            <person name="Vilgalys R."/>
            <person name="Henrissat B."/>
            <person name="Grigoriev I.V."/>
            <person name="Hibbett D."/>
            <person name="Nagy L.G."/>
            <person name="Martin F.M."/>
        </authorList>
    </citation>
    <scope>NUCLEOTIDE SEQUENCE</scope>
    <source>
        <strain evidence="2">UH-Tt-Lm1</strain>
    </source>
</reference>
<keyword evidence="1" id="KW-1133">Transmembrane helix</keyword>